<keyword evidence="11 12" id="KW-0472">Membrane</keyword>
<dbReference type="PANTHER" id="PTHR45436:SF5">
    <property type="entry name" value="SENSOR HISTIDINE KINASE TRCS"/>
    <property type="match status" value="1"/>
</dbReference>
<comment type="catalytic activity">
    <reaction evidence="1">
        <text>ATP + protein L-histidine = ADP + protein N-phospho-L-histidine.</text>
        <dbReference type="EC" id="2.7.13.3"/>
    </reaction>
</comment>
<dbReference type="GO" id="GO:0000155">
    <property type="term" value="F:phosphorelay sensor kinase activity"/>
    <property type="evidence" value="ECO:0007669"/>
    <property type="project" value="InterPro"/>
</dbReference>
<organism evidence="15">
    <name type="scientific">uncultured Mycobacterium sp</name>
    <dbReference type="NCBI Taxonomy" id="171292"/>
    <lineage>
        <taxon>Bacteria</taxon>
        <taxon>Bacillati</taxon>
        <taxon>Actinomycetota</taxon>
        <taxon>Actinomycetes</taxon>
        <taxon>Mycobacteriales</taxon>
        <taxon>Mycobacteriaceae</taxon>
        <taxon>Mycobacterium</taxon>
        <taxon>environmental samples</taxon>
    </lineage>
</organism>
<dbReference type="PRINTS" id="PR00344">
    <property type="entry name" value="BCTRLSENSOR"/>
</dbReference>
<comment type="cofactor">
    <cofactor evidence="2">
        <name>a divalent metal cation</name>
        <dbReference type="ChEBI" id="CHEBI:60240"/>
    </cofactor>
</comment>
<dbReference type="FunFam" id="1.10.287.130:FF:000001">
    <property type="entry name" value="Two-component sensor histidine kinase"/>
    <property type="match status" value="1"/>
</dbReference>
<dbReference type="GO" id="GO:0005886">
    <property type="term" value="C:plasma membrane"/>
    <property type="evidence" value="ECO:0007669"/>
    <property type="project" value="UniProtKB-SubCell"/>
</dbReference>
<dbReference type="InterPro" id="IPR004358">
    <property type="entry name" value="Sig_transdc_His_kin-like_C"/>
</dbReference>
<dbReference type="SMART" id="SM00387">
    <property type="entry name" value="HATPase_c"/>
    <property type="match status" value="1"/>
</dbReference>
<dbReference type="InterPro" id="IPR036890">
    <property type="entry name" value="HATPase_C_sf"/>
</dbReference>
<reference evidence="15" key="1">
    <citation type="submission" date="2016-03" db="EMBL/GenBank/DDBJ databases">
        <authorList>
            <person name="Ploux O."/>
        </authorList>
    </citation>
    <scope>NUCLEOTIDE SEQUENCE</scope>
    <source>
        <strain evidence="15">UC10</strain>
    </source>
</reference>
<dbReference type="SUPFAM" id="SSF55874">
    <property type="entry name" value="ATPase domain of HSP90 chaperone/DNA topoisomerase II/histidine kinase"/>
    <property type="match status" value="1"/>
</dbReference>
<protein>
    <recommendedName>
        <fullName evidence="4">histidine kinase</fullName>
        <ecNumber evidence="4">2.7.13.3</ecNumber>
    </recommendedName>
</protein>
<dbReference type="InterPro" id="IPR036097">
    <property type="entry name" value="HisK_dim/P_sf"/>
</dbReference>
<dbReference type="SMART" id="SM00388">
    <property type="entry name" value="HisKA"/>
    <property type="match status" value="1"/>
</dbReference>
<dbReference type="PANTHER" id="PTHR45436">
    <property type="entry name" value="SENSOR HISTIDINE KINASE YKOH"/>
    <property type="match status" value="1"/>
</dbReference>
<dbReference type="Pfam" id="PF02518">
    <property type="entry name" value="HATPase_c"/>
    <property type="match status" value="1"/>
</dbReference>
<evidence type="ECO:0000256" key="8">
    <source>
        <dbReference type="ARBA" id="ARBA00022777"/>
    </source>
</evidence>
<evidence type="ECO:0000256" key="10">
    <source>
        <dbReference type="ARBA" id="ARBA00023012"/>
    </source>
</evidence>
<dbReference type="EC" id="2.7.13.3" evidence="4"/>
<evidence type="ECO:0000256" key="6">
    <source>
        <dbReference type="ARBA" id="ARBA00022679"/>
    </source>
</evidence>
<dbReference type="PROSITE" id="PS50109">
    <property type="entry name" value="HIS_KIN"/>
    <property type="match status" value="1"/>
</dbReference>
<dbReference type="FunFam" id="3.30.565.10:FF:000006">
    <property type="entry name" value="Sensor histidine kinase WalK"/>
    <property type="match status" value="1"/>
</dbReference>
<dbReference type="SMART" id="SM00304">
    <property type="entry name" value="HAMP"/>
    <property type="match status" value="1"/>
</dbReference>
<dbReference type="InterPro" id="IPR003661">
    <property type="entry name" value="HisK_dim/P_dom"/>
</dbReference>
<evidence type="ECO:0000256" key="5">
    <source>
        <dbReference type="ARBA" id="ARBA00022553"/>
    </source>
</evidence>
<sequence length="520" mass="55162">MSSPLGAAHATAREPEPGIAFRLRHPSAWSLQVRLLALQVALLALVCIGIGAGTLTAMHRFLLDQLDAQVVDAATRSSFLYTLGPPPPIPGIVLPAPSGAFFLNAPGQSAGTLGALLSEDRVLDAAVVTDKGSLKPLSERARREIAATFSAGPSSINIDGLGAYRVIASPARNGRTIVTGLPTKSLDETQFSLLGMLAVMVAVALAAAIVIGLLILRRQLTPLSAVAATAQRVADSDLDHGEVRMPMPLAPADSPARYTEVGRLRAAFDRMLQRIGDAMTARHASETRVRQFVADASHELRTPLAAIRGYTELVQREQDEFSDDVVHALSRIDSEAKRMSRLVEDMLLLARLDAGRSIDNVPVDLSQLTINAVSDAHVAGRDHSWELHLPDEPVVMIGDGARLHQVVANLLSNARVHTPGGTTVTTSLRKTADERIIIEVIDDGPGIPAAQQPEIFGRFVRGDSSRSRRAGSTGLGLSIVAAVVSAHRGRVMVTSDPGGTTFTVVLPAAPEILEQTGESR</sequence>
<evidence type="ECO:0000256" key="12">
    <source>
        <dbReference type="SAM" id="Phobius"/>
    </source>
</evidence>
<dbReference type="Gene3D" id="3.30.565.10">
    <property type="entry name" value="Histidine kinase-like ATPase, C-terminal domain"/>
    <property type="match status" value="1"/>
</dbReference>
<evidence type="ECO:0000256" key="2">
    <source>
        <dbReference type="ARBA" id="ARBA00001968"/>
    </source>
</evidence>
<dbReference type="InterPro" id="IPR005467">
    <property type="entry name" value="His_kinase_dom"/>
</dbReference>
<keyword evidence="8 15" id="KW-0418">Kinase</keyword>
<dbReference type="AlphaFoldDB" id="A0A1Y5NZ88"/>
<evidence type="ECO:0000256" key="11">
    <source>
        <dbReference type="ARBA" id="ARBA00023136"/>
    </source>
</evidence>
<keyword evidence="6 15" id="KW-0808">Transferase</keyword>
<dbReference type="GO" id="GO:0005509">
    <property type="term" value="F:calcium ion binding"/>
    <property type="evidence" value="ECO:0007669"/>
    <property type="project" value="UniProtKB-ARBA"/>
</dbReference>
<proteinExistence type="predicted"/>
<evidence type="ECO:0000259" key="14">
    <source>
        <dbReference type="PROSITE" id="PS50885"/>
    </source>
</evidence>
<keyword evidence="7 12" id="KW-0812">Transmembrane</keyword>
<keyword evidence="10" id="KW-0902">Two-component regulatory system</keyword>
<accession>A0A1Y5NZ88</accession>
<dbReference type="Pfam" id="PF00512">
    <property type="entry name" value="HisKA"/>
    <property type="match status" value="1"/>
</dbReference>
<feature type="transmembrane region" description="Helical" evidence="12">
    <location>
        <begin position="36"/>
        <end position="57"/>
    </location>
</feature>
<feature type="domain" description="Histidine kinase" evidence="13">
    <location>
        <begin position="295"/>
        <end position="510"/>
    </location>
</feature>
<dbReference type="Gene3D" id="1.10.287.130">
    <property type="match status" value="1"/>
</dbReference>
<evidence type="ECO:0000313" key="15">
    <source>
        <dbReference type="EMBL" id="SBS71724.1"/>
    </source>
</evidence>
<keyword evidence="9 12" id="KW-1133">Transmembrane helix</keyword>
<evidence type="ECO:0000256" key="1">
    <source>
        <dbReference type="ARBA" id="ARBA00000085"/>
    </source>
</evidence>
<comment type="subcellular location">
    <subcellularLocation>
        <location evidence="3">Cell membrane</location>
    </subcellularLocation>
</comment>
<dbReference type="CDD" id="cd00082">
    <property type="entry name" value="HisKA"/>
    <property type="match status" value="1"/>
</dbReference>
<feature type="transmembrane region" description="Helical" evidence="12">
    <location>
        <begin position="193"/>
        <end position="216"/>
    </location>
</feature>
<evidence type="ECO:0000256" key="7">
    <source>
        <dbReference type="ARBA" id="ARBA00022692"/>
    </source>
</evidence>
<keyword evidence="5" id="KW-0597">Phosphoprotein</keyword>
<dbReference type="InterPro" id="IPR003660">
    <property type="entry name" value="HAMP_dom"/>
</dbReference>
<dbReference type="PROSITE" id="PS50885">
    <property type="entry name" value="HAMP"/>
    <property type="match status" value="1"/>
</dbReference>
<dbReference type="SUPFAM" id="SSF47384">
    <property type="entry name" value="Homodimeric domain of signal transducing histidine kinase"/>
    <property type="match status" value="1"/>
</dbReference>
<dbReference type="EMBL" id="FLQS01000004">
    <property type="protein sequence ID" value="SBS71724.1"/>
    <property type="molecule type" value="Genomic_DNA"/>
</dbReference>
<dbReference type="InterPro" id="IPR050428">
    <property type="entry name" value="TCS_sensor_his_kinase"/>
</dbReference>
<gene>
    <name evidence="15" type="primary">tcrY</name>
    <name evidence="15" type="ORF">MHPYR_120025</name>
</gene>
<dbReference type="Gene3D" id="6.10.340.10">
    <property type="match status" value="1"/>
</dbReference>
<evidence type="ECO:0000259" key="13">
    <source>
        <dbReference type="PROSITE" id="PS50109"/>
    </source>
</evidence>
<name>A0A1Y5NZ88_9MYCO</name>
<dbReference type="InterPro" id="IPR003594">
    <property type="entry name" value="HATPase_dom"/>
</dbReference>
<dbReference type="CDD" id="cd00075">
    <property type="entry name" value="HATPase"/>
    <property type="match status" value="1"/>
</dbReference>
<evidence type="ECO:0000256" key="9">
    <source>
        <dbReference type="ARBA" id="ARBA00022989"/>
    </source>
</evidence>
<evidence type="ECO:0000256" key="3">
    <source>
        <dbReference type="ARBA" id="ARBA00004236"/>
    </source>
</evidence>
<evidence type="ECO:0000256" key="4">
    <source>
        <dbReference type="ARBA" id="ARBA00012438"/>
    </source>
</evidence>
<feature type="domain" description="HAMP" evidence="14">
    <location>
        <begin position="217"/>
        <end position="280"/>
    </location>
</feature>